<evidence type="ECO:0000313" key="5">
    <source>
        <dbReference type="EMBL" id="MBP0460423.1"/>
    </source>
</evidence>
<proteinExistence type="predicted"/>
<dbReference type="RefSeq" id="WP_209342956.1">
    <property type="nucleotide sequence ID" value="NZ_JAGIQL010000114.1"/>
</dbReference>
<organism evidence="5 6">
    <name type="scientific">Streptomyces montanisoli</name>
    <dbReference type="NCBI Taxonomy" id="2798581"/>
    <lineage>
        <taxon>Bacteria</taxon>
        <taxon>Bacillati</taxon>
        <taxon>Actinomycetota</taxon>
        <taxon>Actinomycetes</taxon>
        <taxon>Kitasatosporales</taxon>
        <taxon>Streptomycetaceae</taxon>
        <taxon>Streptomyces</taxon>
    </lineage>
</organism>
<protein>
    <submittedName>
        <fullName evidence="5">Zf-HC2 domain-containing protein</fullName>
    </submittedName>
</protein>
<feature type="region of interest" description="Disordered" evidence="3">
    <location>
        <begin position="99"/>
        <end position="149"/>
    </location>
</feature>
<name>A0A940MGG2_9ACTN</name>
<dbReference type="Proteomes" id="UP000670475">
    <property type="component" value="Unassembled WGS sequence"/>
</dbReference>
<evidence type="ECO:0000256" key="1">
    <source>
        <dbReference type="ARBA" id="ARBA00023015"/>
    </source>
</evidence>
<keyword evidence="6" id="KW-1185">Reference proteome</keyword>
<keyword evidence="2" id="KW-0804">Transcription</keyword>
<reference evidence="5" key="1">
    <citation type="submission" date="2021-03" db="EMBL/GenBank/DDBJ databases">
        <title>Whole genome sequence of Streptomyces bomunensis MMS17-BM035.</title>
        <authorList>
            <person name="Lee J.H."/>
        </authorList>
    </citation>
    <scope>NUCLEOTIDE SEQUENCE</scope>
    <source>
        <strain evidence="5">MMS17-BM035</strain>
    </source>
</reference>
<evidence type="ECO:0000313" key="6">
    <source>
        <dbReference type="Proteomes" id="UP000670475"/>
    </source>
</evidence>
<keyword evidence="4" id="KW-0812">Transmembrane</keyword>
<feature type="transmembrane region" description="Helical" evidence="4">
    <location>
        <begin position="153"/>
        <end position="172"/>
    </location>
</feature>
<feature type="compositionally biased region" description="Low complexity" evidence="3">
    <location>
        <begin position="129"/>
        <end position="144"/>
    </location>
</feature>
<feature type="region of interest" description="Disordered" evidence="3">
    <location>
        <begin position="219"/>
        <end position="241"/>
    </location>
</feature>
<dbReference type="InterPro" id="IPR041916">
    <property type="entry name" value="Anti_sigma_zinc_sf"/>
</dbReference>
<dbReference type="EMBL" id="JAGIQL010000114">
    <property type="protein sequence ID" value="MBP0460423.1"/>
    <property type="molecule type" value="Genomic_DNA"/>
</dbReference>
<gene>
    <name evidence="5" type="ORF">JFN87_23450</name>
</gene>
<feature type="compositionally biased region" description="Low complexity" evidence="3">
    <location>
        <begin position="99"/>
        <end position="111"/>
    </location>
</feature>
<keyword evidence="4" id="KW-0472">Membrane</keyword>
<accession>A0A940MGG2</accession>
<sequence length="322" mass="33289">MTSPSETDQHPDVSEISEFTEGLLSSPRAAELRAHLDTCALCADVRQSLTEIRDLLGALPEPPRMDEDAAARIDAALAAEALLGSSVADDASLVPQVSVVPVPGPSPSAESDGVLEQSRVSRETSRLSRAPGGPPRSTTGPGRARAPRRRRGAAIIGATLGAAVIGAGVFLLQPSDASGDNTAAAQTTTSPRITATATTEDEFSGRPLETSVNTLLATKTSSAPRANPNARTASANPGTMTDQPMLGTAPPVPLCVRQGTGRSEAILGAEQGTYRGTPAYLLVLANPADESKVRVYVIDSTCVGSVPAVKGKTLFTETYPRR</sequence>
<comment type="caution">
    <text evidence="5">The sequence shown here is derived from an EMBL/GenBank/DDBJ whole genome shotgun (WGS) entry which is preliminary data.</text>
</comment>
<keyword evidence="1" id="KW-0805">Transcription regulation</keyword>
<evidence type="ECO:0000256" key="4">
    <source>
        <dbReference type="SAM" id="Phobius"/>
    </source>
</evidence>
<dbReference type="AlphaFoldDB" id="A0A940MGG2"/>
<dbReference type="Gene3D" id="1.10.10.1320">
    <property type="entry name" value="Anti-sigma factor, zinc-finger domain"/>
    <property type="match status" value="1"/>
</dbReference>
<evidence type="ECO:0000256" key="2">
    <source>
        <dbReference type="ARBA" id="ARBA00023163"/>
    </source>
</evidence>
<evidence type="ECO:0000256" key="3">
    <source>
        <dbReference type="SAM" id="MobiDB-lite"/>
    </source>
</evidence>
<keyword evidence="4" id="KW-1133">Transmembrane helix</keyword>